<sequence>MKSLQLRPPIINKLEQKEKAKKIERRRRKKNHTKAYKKKVLKTLRGELRALV</sequence>
<proteinExistence type="predicted"/>
<evidence type="ECO:0000313" key="1">
    <source>
        <dbReference type="EMBL" id="JAH70949.1"/>
    </source>
</evidence>
<reference evidence="1" key="1">
    <citation type="submission" date="2014-11" db="EMBL/GenBank/DDBJ databases">
        <authorList>
            <person name="Amaro Gonzalez C."/>
        </authorList>
    </citation>
    <scope>NUCLEOTIDE SEQUENCE</scope>
</reference>
<dbReference type="EMBL" id="GBXM01037628">
    <property type="protein sequence ID" value="JAH70949.1"/>
    <property type="molecule type" value="Transcribed_RNA"/>
</dbReference>
<protein>
    <submittedName>
        <fullName evidence="1">Uncharacterized protein</fullName>
    </submittedName>
</protein>
<name>A0A0E9UYJ8_ANGAN</name>
<accession>A0A0E9UYJ8</accession>
<organism evidence="1">
    <name type="scientific">Anguilla anguilla</name>
    <name type="common">European freshwater eel</name>
    <name type="synonym">Muraena anguilla</name>
    <dbReference type="NCBI Taxonomy" id="7936"/>
    <lineage>
        <taxon>Eukaryota</taxon>
        <taxon>Metazoa</taxon>
        <taxon>Chordata</taxon>
        <taxon>Craniata</taxon>
        <taxon>Vertebrata</taxon>
        <taxon>Euteleostomi</taxon>
        <taxon>Actinopterygii</taxon>
        <taxon>Neopterygii</taxon>
        <taxon>Teleostei</taxon>
        <taxon>Anguilliformes</taxon>
        <taxon>Anguillidae</taxon>
        <taxon>Anguilla</taxon>
    </lineage>
</organism>
<dbReference type="AlphaFoldDB" id="A0A0E9UYJ8"/>
<reference evidence="1" key="2">
    <citation type="journal article" date="2015" name="Fish Shellfish Immunol.">
        <title>Early steps in the European eel (Anguilla anguilla)-Vibrio vulnificus interaction in the gills: Role of the RtxA13 toxin.</title>
        <authorList>
            <person name="Callol A."/>
            <person name="Pajuelo D."/>
            <person name="Ebbesson L."/>
            <person name="Teles M."/>
            <person name="MacKenzie S."/>
            <person name="Amaro C."/>
        </authorList>
    </citation>
    <scope>NUCLEOTIDE SEQUENCE</scope>
</reference>